<keyword evidence="5 7" id="KW-0472">Membrane</keyword>
<evidence type="ECO:0000313" key="9">
    <source>
        <dbReference type="Proteomes" id="UP000318571"/>
    </source>
</evidence>
<dbReference type="AlphaFoldDB" id="A0A553N8G9"/>
<dbReference type="InterPro" id="IPR029454">
    <property type="entry name" value="ODR-4-like"/>
</dbReference>
<feature type="transmembrane region" description="Helical" evidence="7">
    <location>
        <begin position="461"/>
        <end position="481"/>
    </location>
</feature>
<feature type="region of interest" description="Disordered" evidence="6">
    <location>
        <begin position="1"/>
        <end position="20"/>
    </location>
</feature>
<name>A0A553N8G9_TIGCA</name>
<feature type="region of interest" description="Disordered" evidence="6">
    <location>
        <begin position="247"/>
        <end position="275"/>
    </location>
</feature>
<evidence type="ECO:0000256" key="6">
    <source>
        <dbReference type="SAM" id="MobiDB-lite"/>
    </source>
</evidence>
<gene>
    <name evidence="8" type="ORF">TCAL_09252</name>
</gene>
<accession>A0A553N8G9</accession>
<sequence>MSKKSKGSHPKSAANVTAEPGVQNHMQGLAAHLPTGCGWLVGSRSQTGMTIVHLAVTPTEEVEQAEETTGRRSAMSLNKLDVAWMMEHYHQILRLLPGGIEIIGAFLVDSDDALQNNERKNQIQQIVKALNQANSALEQDYVILLCDKATKKSRYQLHGSEPAPKVASHDLVLEEHALKWQKLEGTFLLDLPYAFGSEETAQLLDSKIETALASLENSLDHCLVLFDSTLRTNSEFLDRSIIPRTTTKSSKGKKGHKHQAGHDDSDEDDYNDDDGEDVKTHKIQLLIPDELESIAGDEDCIVSDKHSRLKMVGKMGVNCYVHPKITVGEAIEAVRTDIKRSLKGRCQLHCDSLVGEETKGTERLEVPALHEPPRRIMVKLPTSGVWISDYLYPGENCEDSIESVEELFGFRPFIDHIDDELELVASPREALNSTDAEEKAPPPPASPIRPSATVAARCGPVLLLASVGVAVLALALSYYFINYGSPPADLEQTMEDVKEKIEL</sequence>
<dbReference type="GO" id="GO:0012505">
    <property type="term" value="C:endomembrane system"/>
    <property type="evidence" value="ECO:0007669"/>
    <property type="project" value="TreeGrafter"/>
</dbReference>
<keyword evidence="3 7" id="KW-0812">Transmembrane</keyword>
<dbReference type="PANTHER" id="PTHR33966:SF1">
    <property type="entry name" value="PROTEIN ODR-4 HOMOLOG"/>
    <property type="match status" value="1"/>
</dbReference>
<evidence type="ECO:0000256" key="4">
    <source>
        <dbReference type="ARBA" id="ARBA00022989"/>
    </source>
</evidence>
<keyword evidence="4 7" id="KW-1133">Transmembrane helix</keyword>
<keyword evidence="9" id="KW-1185">Reference proteome</keyword>
<evidence type="ECO:0000313" key="8">
    <source>
        <dbReference type="EMBL" id="TRY61742.1"/>
    </source>
</evidence>
<organism evidence="8 9">
    <name type="scientific">Tigriopus californicus</name>
    <name type="common">Marine copepod</name>
    <dbReference type="NCBI Taxonomy" id="6832"/>
    <lineage>
        <taxon>Eukaryota</taxon>
        <taxon>Metazoa</taxon>
        <taxon>Ecdysozoa</taxon>
        <taxon>Arthropoda</taxon>
        <taxon>Crustacea</taxon>
        <taxon>Multicrustacea</taxon>
        <taxon>Hexanauplia</taxon>
        <taxon>Copepoda</taxon>
        <taxon>Harpacticoida</taxon>
        <taxon>Harpacticidae</taxon>
        <taxon>Tigriopus</taxon>
    </lineage>
</organism>
<evidence type="ECO:0000256" key="5">
    <source>
        <dbReference type="ARBA" id="ARBA00023136"/>
    </source>
</evidence>
<dbReference type="OMA" id="TKSIVVH"/>
<evidence type="ECO:0000256" key="2">
    <source>
        <dbReference type="ARBA" id="ARBA00010131"/>
    </source>
</evidence>
<comment type="similarity">
    <text evidence="2">Belongs to the ODR-4 family.</text>
</comment>
<comment type="caution">
    <text evidence="8">The sequence shown here is derived from an EMBL/GenBank/DDBJ whole genome shotgun (WGS) entry which is preliminary data.</text>
</comment>
<reference evidence="8 9" key="1">
    <citation type="journal article" date="2018" name="Nat. Ecol. Evol.">
        <title>Genomic signatures of mitonuclear coevolution across populations of Tigriopus californicus.</title>
        <authorList>
            <person name="Barreto F.S."/>
            <person name="Watson E.T."/>
            <person name="Lima T.G."/>
            <person name="Willett C.S."/>
            <person name="Edmands S."/>
            <person name="Li W."/>
            <person name="Burton R.S."/>
        </authorList>
    </citation>
    <scope>NUCLEOTIDE SEQUENCE [LARGE SCALE GENOMIC DNA]</scope>
    <source>
        <strain evidence="8 9">San Diego</strain>
    </source>
</reference>
<protein>
    <recommendedName>
        <fullName evidence="10">Protein odr-4 homolog</fullName>
    </recommendedName>
</protein>
<dbReference type="OrthoDB" id="21458at2759"/>
<evidence type="ECO:0000256" key="1">
    <source>
        <dbReference type="ARBA" id="ARBA00004370"/>
    </source>
</evidence>
<dbReference type="PANTHER" id="PTHR33966">
    <property type="entry name" value="PROTEIN ODR-4 HOMOLOG"/>
    <property type="match status" value="1"/>
</dbReference>
<dbReference type="GO" id="GO:0016020">
    <property type="term" value="C:membrane"/>
    <property type="evidence" value="ECO:0007669"/>
    <property type="project" value="UniProtKB-SubCell"/>
</dbReference>
<evidence type="ECO:0008006" key="10">
    <source>
        <dbReference type="Google" id="ProtNLM"/>
    </source>
</evidence>
<dbReference type="EMBL" id="VCGU01000459">
    <property type="protein sequence ID" value="TRY61742.1"/>
    <property type="molecule type" value="Genomic_DNA"/>
</dbReference>
<evidence type="ECO:0000256" key="7">
    <source>
        <dbReference type="SAM" id="Phobius"/>
    </source>
</evidence>
<feature type="compositionally biased region" description="Basic residues" evidence="6">
    <location>
        <begin position="250"/>
        <end position="259"/>
    </location>
</feature>
<proteinExistence type="inferred from homology"/>
<dbReference type="Proteomes" id="UP000318571">
    <property type="component" value="Chromosome 8"/>
</dbReference>
<dbReference type="STRING" id="6832.A0A553N8G9"/>
<comment type="subcellular location">
    <subcellularLocation>
        <location evidence="1">Membrane</location>
    </subcellularLocation>
</comment>
<dbReference type="GO" id="GO:0008104">
    <property type="term" value="P:intracellular protein localization"/>
    <property type="evidence" value="ECO:0007669"/>
    <property type="project" value="TreeGrafter"/>
</dbReference>
<feature type="compositionally biased region" description="Acidic residues" evidence="6">
    <location>
        <begin position="264"/>
        <end position="275"/>
    </location>
</feature>
<evidence type="ECO:0000256" key="3">
    <source>
        <dbReference type="ARBA" id="ARBA00022692"/>
    </source>
</evidence>
<dbReference type="Pfam" id="PF14778">
    <property type="entry name" value="ODR4-like"/>
    <property type="match status" value="1"/>
</dbReference>